<organism evidence="8 9">
    <name type="scientific">Rouxiella aceris</name>
    <dbReference type="NCBI Taxonomy" id="2703884"/>
    <lineage>
        <taxon>Bacteria</taxon>
        <taxon>Pseudomonadati</taxon>
        <taxon>Pseudomonadota</taxon>
        <taxon>Gammaproteobacteria</taxon>
        <taxon>Enterobacterales</taxon>
        <taxon>Yersiniaceae</taxon>
        <taxon>Rouxiella</taxon>
    </lineage>
</organism>
<feature type="signal peptide" evidence="7">
    <location>
        <begin position="1"/>
        <end position="33"/>
    </location>
</feature>
<evidence type="ECO:0000256" key="2">
    <source>
        <dbReference type="ARBA" id="ARBA00022729"/>
    </source>
</evidence>
<keyword evidence="9" id="KW-1185">Reference proteome</keyword>
<dbReference type="RefSeq" id="WP_169401285.1">
    <property type="nucleotide sequence ID" value="NZ_JAADJU010000001.1"/>
</dbReference>
<keyword evidence="2 7" id="KW-0732">Signal</keyword>
<evidence type="ECO:0000256" key="1">
    <source>
        <dbReference type="ARBA" id="ARBA00004635"/>
    </source>
</evidence>
<keyword evidence="3" id="KW-0472">Membrane</keyword>
<sequence length="280" mass="29902">MLKKTALRLGLSGTVIGRLTAVAALIASVSAYAAEPLRVAADPVPHAEILAYVQKIDPGLDLKVIEIPNGVNSNELLQHGDVDANYFQHRPYLLSQEKALGVKFAVAAEVHIEPLGVYSSKYKKLSQVPQNATVAVPNNETNLSRALYLLQDQGLITLKPGFSDPAKNQATPKDIASNPKNIKILEVESPQIPRSLPDVDLAVINGNYALEAGLDPAKDALGLEKAKGNPYANIVVTSEKLANDPRIKRLAKDLASPQVAQFITDKYHGSVLPVAAGKAS</sequence>
<dbReference type="EMBL" id="JAADJU010000001">
    <property type="protein sequence ID" value="NMP25598.1"/>
    <property type="molecule type" value="Genomic_DNA"/>
</dbReference>
<accession>A0A848MBH0</accession>
<comment type="subcellular location">
    <subcellularLocation>
        <location evidence="1">Membrane</location>
        <topology evidence="1">Lipid-anchor</topology>
    </subcellularLocation>
</comment>
<proteinExistence type="inferred from homology"/>
<name>A0A848MBH0_9GAMM</name>
<dbReference type="Proteomes" id="UP000585363">
    <property type="component" value="Unassembled WGS sequence"/>
</dbReference>
<dbReference type="PANTHER" id="PTHR30429">
    <property type="entry name" value="D-METHIONINE-BINDING LIPOPROTEIN METQ"/>
    <property type="match status" value="1"/>
</dbReference>
<evidence type="ECO:0000256" key="7">
    <source>
        <dbReference type="SAM" id="SignalP"/>
    </source>
</evidence>
<reference evidence="8 9" key="1">
    <citation type="submission" date="2020-01" db="EMBL/GenBank/DDBJ databases">
        <authorList>
            <person name="Lee S.D."/>
        </authorList>
    </citation>
    <scope>NUCLEOTIDE SEQUENCE [LARGE SCALE GENOMIC DNA]</scope>
    <source>
        <strain evidence="8 9">SAP-1</strain>
    </source>
</reference>
<dbReference type="CDD" id="cd13597">
    <property type="entry name" value="PBP2_lipoprotein_Tp32"/>
    <property type="match status" value="1"/>
</dbReference>
<feature type="chain" id="PRO_5032511322" description="Lipoprotein" evidence="7">
    <location>
        <begin position="34"/>
        <end position="280"/>
    </location>
</feature>
<evidence type="ECO:0000256" key="6">
    <source>
        <dbReference type="PIRNR" id="PIRNR002854"/>
    </source>
</evidence>
<comment type="caution">
    <text evidence="8">The sequence shown here is derived from an EMBL/GenBank/DDBJ whole genome shotgun (WGS) entry which is preliminary data.</text>
</comment>
<evidence type="ECO:0000313" key="9">
    <source>
        <dbReference type="Proteomes" id="UP000585363"/>
    </source>
</evidence>
<comment type="similarity">
    <text evidence="6">Belongs to the nlpA lipoprotein family.</text>
</comment>
<dbReference type="AlphaFoldDB" id="A0A848MBH0"/>
<evidence type="ECO:0000313" key="8">
    <source>
        <dbReference type="EMBL" id="NMP25598.1"/>
    </source>
</evidence>
<protein>
    <recommendedName>
        <fullName evidence="6">Lipoprotein</fullName>
    </recommendedName>
</protein>
<keyword evidence="5 6" id="KW-0449">Lipoprotein</keyword>
<evidence type="ECO:0000256" key="4">
    <source>
        <dbReference type="ARBA" id="ARBA00023139"/>
    </source>
</evidence>
<dbReference type="SUPFAM" id="SSF53850">
    <property type="entry name" value="Periplasmic binding protein-like II"/>
    <property type="match status" value="1"/>
</dbReference>
<reference evidence="8 9" key="2">
    <citation type="submission" date="2020-06" db="EMBL/GenBank/DDBJ databases">
        <title>Polyphasic characterization of a Rahnella strain isolated from tree sap.</title>
        <authorList>
            <person name="Kim I.S."/>
        </authorList>
    </citation>
    <scope>NUCLEOTIDE SEQUENCE [LARGE SCALE GENOMIC DNA]</scope>
    <source>
        <strain evidence="8 9">SAP-1</strain>
    </source>
</reference>
<dbReference type="GO" id="GO:0016020">
    <property type="term" value="C:membrane"/>
    <property type="evidence" value="ECO:0007669"/>
    <property type="project" value="UniProtKB-SubCell"/>
</dbReference>
<dbReference type="Gene3D" id="3.40.190.10">
    <property type="entry name" value="Periplasmic binding protein-like II"/>
    <property type="match status" value="2"/>
</dbReference>
<evidence type="ECO:0000256" key="5">
    <source>
        <dbReference type="ARBA" id="ARBA00023288"/>
    </source>
</evidence>
<keyword evidence="4" id="KW-0564">Palmitate</keyword>
<dbReference type="PIRSF" id="PIRSF002854">
    <property type="entry name" value="MetQ"/>
    <property type="match status" value="1"/>
</dbReference>
<evidence type="ECO:0000256" key="3">
    <source>
        <dbReference type="ARBA" id="ARBA00023136"/>
    </source>
</evidence>
<dbReference type="Pfam" id="PF03180">
    <property type="entry name" value="Lipoprotein_9"/>
    <property type="match status" value="1"/>
</dbReference>
<gene>
    <name evidence="8" type="ORF">GW590_01705</name>
</gene>
<dbReference type="InterPro" id="IPR004872">
    <property type="entry name" value="Lipoprotein_NlpA"/>
</dbReference>
<dbReference type="PANTHER" id="PTHR30429:SF0">
    <property type="entry name" value="METHIONINE-BINDING LIPOPROTEIN METQ"/>
    <property type="match status" value="1"/>
</dbReference>